<dbReference type="GO" id="GO:0003677">
    <property type="term" value="F:DNA binding"/>
    <property type="evidence" value="ECO:0007669"/>
    <property type="project" value="InterPro"/>
</dbReference>
<dbReference type="PROSITE" id="PS50943">
    <property type="entry name" value="HTH_CROC1"/>
    <property type="match status" value="1"/>
</dbReference>
<dbReference type="InterPro" id="IPR010982">
    <property type="entry name" value="Lambda_DNA-bd_dom_sf"/>
</dbReference>
<evidence type="ECO:0000259" key="1">
    <source>
        <dbReference type="PROSITE" id="PS50943"/>
    </source>
</evidence>
<comment type="caution">
    <text evidence="2">The sequence shown here is derived from an EMBL/GenBank/DDBJ whole genome shotgun (WGS) entry which is preliminary data.</text>
</comment>
<evidence type="ECO:0000313" key="2">
    <source>
        <dbReference type="EMBL" id="EWY37535.1"/>
    </source>
</evidence>
<dbReference type="Gene3D" id="1.10.260.40">
    <property type="entry name" value="lambda repressor-like DNA-binding domains"/>
    <property type="match status" value="1"/>
</dbReference>
<accession>W9GUF1</accession>
<evidence type="ECO:0000313" key="3">
    <source>
        <dbReference type="Proteomes" id="UP000019486"/>
    </source>
</evidence>
<dbReference type="EMBL" id="AVFL01000025">
    <property type="protein sequence ID" value="EWY37535.1"/>
    <property type="molecule type" value="Genomic_DNA"/>
</dbReference>
<name>W9GUF1_9PROT</name>
<dbReference type="PATRIC" id="fig|1385369.3.peg.5381"/>
<dbReference type="RefSeq" id="WP_037458649.1">
    <property type="nucleotide sequence ID" value="NZ_AVFL01000025.1"/>
</dbReference>
<keyword evidence="3" id="KW-1185">Reference proteome</keyword>
<dbReference type="Proteomes" id="UP000019486">
    <property type="component" value="Unassembled WGS sequence"/>
</dbReference>
<gene>
    <name evidence="2" type="ORF">N825_17015</name>
</gene>
<dbReference type="Pfam" id="PF13443">
    <property type="entry name" value="HTH_26"/>
    <property type="match status" value="1"/>
</dbReference>
<dbReference type="AlphaFoldDB" id="W9GUF1"/>
<reference evidence="2 3" key="1">
    <citation type="submission" date="2013-08" db="EMBL/GenBank/DDBJ databases">
        <title>The genome sequence of Skermanella stibiiresistens.</title>
        <authorList>
            <person name="Zhu W."/>
            <person name="Wang G."/>
        </authorList>
    </citation>
    <scope>NUCLEOTIDE SEQUENCE [LARGE SCALE GENOMIC DNA]</scope>
    <source>
        <strain evidence="2 3">SB22</strain>
    </source>
</reference>
<dbReference type="STRING" id="1385369.N825_17015"/>
<organism evidence="2 3">
    <name type="scientific">Skermanella stibiiresistens SB22</name>
    <dbReference type="NCBI Taxonomy" id="1385369"/>
    <lineage>
        <taxon>Bacteria</taxon>
        <taxon>Pseudomonadati</taxon>
        <taxon>Pseudomonadota</taxon>
        <taxon>Alphaproteobacteria</taxon>
        <taxon>Rhodospirillales</taxon>
        <taxon>Azospirillaceae</taxon>
        <taxon>Skermanella</taxon>
    </lineage>
</organism>
<dbReference type="OrthoDB" id="9809434at2"/>
<dbReference type="CDD" id="cd00093">
    <property type="entry name" value="HTH_XRE"/>
    <property type="match status" value="1"/>
</dbReference>
<protein>
    <submittedName>
        <fullName evidence="2">Fis family transcriptional regulator</fullName>
    </submittedName>
</protein>
<proteinExistence type="predicted"/>
<dbReference type="SUPFAM" id="SSF47413">
    <property type="entry name" value="lambda repressor-like DNA-binding domains"/>
    <property type="match status" value="1"/>
</dbReference>
<feature type="domain" description="HTH cro/C1-type" evidence="1">
    <location>
        <begin position="38"/>
        <end position="94"/>
    </location>
</feature>
<sequence length="101" mass="10954">MEPENPHIGSSLDDLLAEDGTLAEVNQRAIKAVLAWQINQAMEEKGLTKTAMAERMNTSRAALDRLLDPANPSVTLATLDRAASVLGKRLAIDLVDHIPPR</sequence>
<dbReference type="InterPro" id="IPR001387">
    <property type="entry name" value="Cro/C1-type_HTH"/>
</dbReference>